<name>A0ABP8ZAH1_9MICO</name>
<dbReference type="PROSITE" id="PS00059">
    <property type="entry name" value="ADH_ZINC"/>
    <property type="match status" value="1"/>
</dbReference>
<dbReference type="EMBL" id="BAABLP010000005">
    <property type="protein sequence ID" value="GAA4751386.1"/>
    <property type="molecule type" value="Genomic_DNA"/>
</dbReference>
<dbReference type="Gene3D" id="3.40.50.720">
    <property type="entry name" value="NAD(P)-binding Rossmann-like Domain"/>
    <property type="match status" value="1"/>
</dbReference>
<feature type="domain" description="Alcohol dehydrogenase-like N-terminal" evidence="7">
    <location>
        <begin position="25"/>
        <end position="149"/>
    </location>
</feature>
<dbReference type="Pfam" id="PF00107">
    <property type="entry name" value="ADH_zinc_N"/>
    <property type="match status" value="1"/>
</dbReference>
<keyword evidence="3 5" id="KW-0862">Zinc</keyword>
<dbReference type="SUPFAM" id="SSF50129">
    <property type="entry name" value="GroES-like"/>
    <property type="match status" value="1"/>
</dbReference>
<evidence type="ECO:0000259" key="7">
    <source>
        <dbReference type="Pfam" id="PF08240"/>
    </source>
</evidence>
<dbReference type="PANTHER" id="PTHR42813:SF2">
    <property type="entry name" value="DEHYDROGENASE, ZINC-CONTAINING, PUTATIVE (AFU_ORTHOLOGUE AFUA_2G02810)-RELATED"/>
    <property type="match status" value="1"/>
</dbReference>
<comment type="cofactor">
    <cofactor evidence="1 5">
        <name>Zn(2+)</name>
        <dbReference type="ChEBI" id="CHEBI:29105"/>
    </cofactor>
</comment>
<dbReference type="InterPro" id="IPR002328">
    <property type="entry name" value="ADH_Zn_CS"/>
</dbReference>
<dbReference type="InterPro" id="IPR036291">
    <property type="entry name" value="NAD(P)-bd_dom_sf"/>
</dbReference>
<dbReference type="Gene3D" id="3.90.180.10">
    <property type="entry name" value="Medium-chain alcohol dehydrogenases, catalytic domain"/>
    <property type="match status" value="1"/>
</dbReference>
<dbReference type="CDD" id="cd08283">
    <property type="entry name" value="FDH_like_1"/>
    <property type="match status" value="1"/>
</dbReference>
<keyword evidence="4" id="KW-0560">Oxidoreductase</keyword>
<evidence type="ECO:0000256" key="2">
    <source>
        <dbReference type="ARBA" id="ARBA00022723"/>
    </source>
</evidence>
<gene>
    <name evidence="8" type="ORF">GCM10025783_24920</name>
</gene>
<evidence type="ECO:0000313" key="8">
    <source>
        <dbReference type="EMBL" id="GAA4751386.1"/>
    </source>
</evidence>
<dbReference type="SUPFAM" id="SSF51735">
    <property type="entry name" value="NAD(P)-binding Rossmann-fold domains"/>
    <property type="match status" value="1"/>
</dbReference>
<evidence type="ECO:0000313" key="9">
    <source>
        <dbReference type="Proteomes" id="UP001500121"/>
    </source>
</evidence>
<feature type="domain" description="Alcohol dehydrogenase-like C-terminal" evidence="6">
    <location>
        <begin position="196"/>
        <end position="265"/>
    </location>
</feature>
<dbReference type="InterPro" id="IPR013154">
    <property type="entry name" value="ADH-like_N"/>
</dbReference>
<proteinExistence type="inferred from homology"/>
<dbReference type="Proteomes" id="UP001500121">
    <property type="component" value="Unassembled WGS sequence"/>
</dbReference>
<dbReference type="PANTHER" id="PTHR42813">
    <property type="entry name" value="ZINC-TYPE ALCOHOL DEHYDROGENASE-LIKE"/>
    <property type="match status" value="1"/>
</dbReference>
<organism evidence="8 9">
    <name type="scientific">Amnibacterium soli</name>
    <dbReference type="NCBI Taxonomy" id="1282736"/>
    <lineage>
        <taxon>Bacteria</taxon>
        <taxon>Bacillati</taxon>
        <taxon>Actinomycetota</taxon>
        <taxon>Actinomycetes</taxon>
        <taxon>Micrococcales</taxon>
        <taxon>Microbacteriaceae</taxon>
        <taxon>Amnibacterium</taxon>
    </lineage>
</organism>
<reference evidence="9" key="1">
    <citation type="journal article" date="2019" name="Int. J. Syst. Evol. Microbiol.">
        <title>The Global Catalogue of Microorganisms (GCM) 10K type strain sequencing project: providing services to taxonomists for standard genome sequencing and annotation.</title>
        <authorList>
            <consortium name="The Broad Institute Genomics Platform"/>
            <consortium name="The Broad Institute Genome Sequencing Center for Infectious Disease"/>
            <person name="Wu L."/>
            <person name="Ma J."/>
        </authorList>
    </citation>
    <scope>NUCLEOTIDE SEQUENCE [LARGE SCALE GENOMIC DNA]</scope>
    <source>
        <strain evidence="9">JCM 19015</strain>
    </source>
</reference>
<keyword evidence="2 5" id="KW-0479">Metal-binding</keyword>
<evidence type="ECO:0000256" key="1">
    <source>
        <dbReference type="ARBA" id="ARBA00001947"/>
    </source>
</evidence>
<comment type="similarity">
    <text evidence="5">Belongs to the zinc-containing alcohol dehydrogenase family.</text>
</comment>
<dbReference type="Pfam" id="PF08240">
    <property type="entry name" value="ADH_N"/>
    <property type="match status" value="1"/>
</dbReference>
<dbReference type="InterPro" id="IPR013149">
    <property type="entry name" value="ADH-like_C"/>
</dbReference>
<evidence type="ECO:0000256" key="5">
    <source>
        <dbReference type="RuleBase" id="RU361277"/>
    </source>
</evidence>
<comment type="caution">
    <text evidence="8">The sequence shown here is derived from an EMBL/GenBank/DDBJ whole genome shotgun (WGS) entry which is preliminary data.</text>
</comment>
<accession>A0ABP8ZAH1</accession>
<sequence>MKALCWTGVNETAVETVDDPRILNDRDIILKVRLSTTCGSDLHLLGGYIPSMRAGDVLGHEFMGEVVEVGAAVRNHRVGDRVTVCSFIACGRCWYCARGLFSLCDNGNPNPGLTDLMWGSAIGGCFAYSHALGGFAGSHAEYVRVPYADQGAFTVPDGVSDTAALFASDAAPTGWTGADGAGITPGDTVAVWGAGGVGQMAARGAMLMGAEQVIVIDRLPERLQQVQRYIGAETLDHTKDDVVAELKERTGGRGPDVCIEAVGMEARSTGPAYLYDRIKQQLRLQTDRPTALREAVYACRKGGSLFVLGVFGGAIDKFPMGALMNKALTVRGAQQHGQRYIPRILQHIADGELSTEHLATHVMSLDDGPRGYRMFKEKQDGCVRAVFRPDGAATPAR</sequence>
<evidence type="ECO:0000256" key="4">
    <source>
        <dbReference type="ARBA" id="ARBA00023002"/>
    </source>
</evidence>
<evidence type="ECO:0000256" key="3">
    <source>
        <dbReference type="ARBA" id="ARBA00022833"/>
    </source>
</evidence>
<keyword evidence="9" id="KW-1185">Reference proteome</keyword>
<dbReference type="InterPro" id="IPR011032">
    <property type="entry name" value="GroES-like_sf"/>
</dbReference>
<protein>
    <submittedName>
        <fullName evidence="8">Zinc-dependent alcohol dehydrogenase</fullName>
    </submittedName>
</protein>
<evidence type="ECO:0000259" key="6">
    <source>
        <dbReference type="Pfam" id="PF00107"/>
    </source>
</evidence>